<dbReference type="InterPro" id="IPR013974">
    <property type="entry name" value="SAF"/>
</dbReference>
<dbReference type="InterPro" id="IPR052172">
    <property type="entry name" value="UxaA_altronate/galactarate_dh"/>
</dbReference>
<feature type="coiled-coil region" evidence="3">
    <location>
        <begin position="89"/>
        <end position="116"/>
    </location>
</feature>
<comment type="caution">
    <text evidence="5">The sequence shown here is derived from an EMBL/GenBank/DDBJ whole genome shotgun (WGS) entry which is preliminary data.</text>
</comment>
<dbReference type="Proteomes" id="UP000823615">
    <property type="component" value="Unassembled WGS sequence"/>
</dbReference>
<keyword evidence="3" id="KW-0175">Coiled coil</keyword>
<proteinExistence type="inferred from homology"/>
<protein>
    <submittedName>
        <fullName evidence="5">Altronate dehydratase</fullName>
    </submittedName>
</protein>
<dbReference type="InterPro" id="IPR007392">
    <property type="entry name" value="GD_AH_second"/>
</dbReference>
<reference evidence="5" key="2">
    <citation type="journal article" date="2021" name="PeerJ">
        <title>Extensive microbial diversity within the chicken gut microbiome revealed by metagenomics and culture.</title>
        <authorList>
            <person name="Gilroy R."/>
            <person name="Ravi A."/>
            <person name="Getino M."/>
            <person name="Pursley I."/>
            <person name="Horton D.L."/>
            <person name="Alikhan N.F."/>
            <person name="Baker D."/>
            <person name="Gharbi K."/>
            <person name="Hall N."/>
            <person name="Watson M."/>
            <person name="Adriaenssens E.M."/>
            <person name="Foster-Nyarko E."/>
            <person name="Jarju S."/>
            <person name="Secka A."/>
            <person name="Antonio M."/>
            <person name="Oren A."/>
            <person name="Chaudhuri R.R."/>
            <person name="La Ragione R."/>
            <person name="Hildebrand F."/>
            <person name="Pallen M.J."/>
        </authorList>
    </citation>
    <scope>NUCLEOTIDE SEQUENCE</scope>
    <source>
        <strain evidence="5">7293</strain>
    </source>
</reference>
<dbReference type="GO" id="GO:0019698">
    <property type="term" value="P:D-galacturonate catabolic process"/>
    <property type="evidence" value="ECO:0007669"/>
    <property type="project" value="TreeGrafter"/>
</dbReference>
<dbReference type="Gene3D" id="2.30.130.110">
    <property type="match status" value="1"/>
</dbReference>
<sequence length="504" mass="54640">MAANIIKINNRDNVAVAISPLLKGDVVTVDGDTFTVFSDIPAGHKVALCDIKKDESVIKYGYPIGAAKEDIKKGCHVHAFNIHTLLNENAEYHYDRKTAEEAIAEAEADKLRWKDHIPAINAYVRKNGDIGIRNSLWIIPTVGCVNRISMQLEAWGNENLGLEDGVHAYTHPFGCSQLGGDHENTRKILADLVHHPNAGGVLVIGLGCENNTMDSFKELLGEVDTERVRFLICQESEDEVADGRRLLSEITAVMKNDRRESVPMSRLIVGFKCGGSDGLSGITANPLVGRFCNELTAMGGTGILTEVPEMFGAEQVLMNRAINEDVYNETVKLIQDFKHYFTSHGQVVYENPSPGNKAGGISTLEDKSLGCVQKGGRAPVTAVLEYGAKVKTPGLNLLSGPGNDIVSTTAQSAAGAHMILFTTGRGTPLGAPVPTVKIATNHNLAEHKKDWIDFDASAMLTEDPRKVTENLIKLIISIANGETRTKNEINGYTEISIFKDGVVL</sequence>
<evidence type="ECO:0000256" key="1">
    <source>
        <dbReference type="ARBA" id="ARBA00010986"/>
    </source>
</evidence>
<accession>A0A9D9DYW9</accession>
<evidence type="ECO:0000313" key="5">
    <source>
        <dbReference type="EMBL" id="MBO8435373.1"/>
    </source>
</evidence>
<organism evidence="5 6">
    <name type="scientific">Candidatus Ornithospirochaeta stercoripullorum</name>
    <dbReference type="NCBI Taxonomy" id="2840899"/>
    <lineage>
        <taxon>Bacteria</taxon>
        <taxon>Pseudomonadati</taxon>
        <taxon>Spirochaetota</taxon>
        <taxon>Spirochaetia</taxon>
        <taxon>Spirochaetales</taxon>
        <taxon>Spirochaetaceae</taxon>
        <taxon>Spirochaetaceae incertae sedis</taxon>
        <taxon>Candidatus Ornithospirochaeta</taxon>
    </lineage>
</organism>
<comment type="similarity">
    <text evidence="1">Belongs to the UxaA family.</text>
</comment>
<dbReference type="CDD" id="cd11613">
    <property type="entry name" value="SAF_AH_GD"/>
    <property type="match status" value="1"/>
</dbReference>
<evidence type="ECO:0000256" key="3">
    <source>
        <dbReference type="SAM" id="Coils"/>
    </source>
</evidence>
<dbReference type="PANTHER" id="PTHR30536">
    <property type="entry name" value="ALTRONATE/GALACTARATE DEHYDRATASE"/>
    <property type="match status" value="1"/>
</dbReference>
<dbReference type="SMART" id="SM00858">
    <property type="entry name" value="SAF"/>
    <property type="match status" value="1"/>
</dbReference>
<dbReference type="InterPro" id="IPR044144">
    <property type="entry name" value="SAF_UxaA/GarD"/>
</dbReference>
<evidence type="ECO:0000313" key="6">
    <source>
        <dbReference type="Proteomes" id="UP000823615"/>
    </source>
</evidence>
<dbReference type="EMBL" id="JADIMT010000003">
    <property type="protein sequence ID" value="MBO8435373.1"/>
    <property type="molecule type" value="Genomic_DNA"/>
</dbReference>
<dbReference type="AlphaFoldDB" id="A0A9D9DYW9"/>
<gene>
    <name evidence="5" type="ORF">IAA97_00110</name>
</gene>
<dbReference type="Pfam" id="PF08666">
    <property type="entry name" value="SAF"/>
    <property type="match status" value="1"/>
</dbReference>
<keyword evidence="2" id="KW-0456">Lyase</keyword>
<feature type="domain" description="SAF" evidence="4">
    <location>
        <begin position="12"/>
        <end position="83"/>
    </location>
</feature>
<dbReference type="Pfam" id="PF04295">
    <property type="entry name" value="GD_AH_second"/>
    <property type="match status" value="1"/>
</dbReference>
<dbReference type="Pfam" id="PF20629">
    <property type="entry name" value="GD_AH_C"/>
    <property type="match status" value="1"/>
</dbReference>
<evidence type="ECO:0000259" key="4">
    <source>
        <dbReference type="SMART" id="SM00858"/>
    </source>
</evidence>
<reference evidence="5" key="1">
    <citation type="submission" date="2020-10" db="EMBL/GenBank/DDBJ databases">
        <authorList>
            <person name="Gilroy R."/>
        </authorList>
    </citation>
    <scope>NUCLEOTIDE SEQUENCE</scope>
    <source>
        <strain evidence="5">7293</strain>
    </source>
</reference>
<dbReference type="PANTHER" id="PTHR30536:SF5">
    <property type="entry name" value="ALTRONATE DEHYDRATASE"/>
    <property type="match status" value="1"/>
</dbReference>
<dbReference type="InterPro" id="IPR048332">
    <property type="entry name" value="GD_AH_C"/>
</dbReference>
<name>A0A9D9DYW9_9SPIO</name>
<evidence type="ECO:0000256" key="2">
    <source>
        <dbReference type="ARBA" id="ARBA00023239"/>
    </source>
</evidence>
<dbReference type="GO" id="GO:0016829">
    <property type="term" value="F:lyase activity"/>
    <property type="evidence" value="ECO:0007669"/>
    <property type="project" value="UniProtKB-KW"/>
</dbReference>